<dbReference type="EMBL" id="CAJNOJ010000015">
    <property type="protein sequence ID" value="CAF0813462.1"/>
    <property type="molecule type" value="Genomic_DNA"/>
</dbReference>
<sequence>MEQSYYWNVQQENHPKNRLLKYAKGSKISRQTLQTLLRIRKRYHRLPPIIYSLQDREENDEDIVLEYDIFGQQCKLPLKNNDTIWQPTSFYVSDSIYQQIKNDLFTSKIDNDSTFLCLFPIYADMNRKKQSAMGQQDEEIFLPSTIPSTQYDLIQLQERFDVMLYKEQALEIGLCPKRRRIYNDLFDELIRTITLQCSERGLLLSRIKNEFLQWMNTYEEVYSSGMAYGLRQCLCKTEEKQNYGYAIKELESDLRQLQDELEVESVRFEKLSQALVNDNEHERSDEQRLLKKNVNILRSTNEILQHELQNALTNILSSTIFLGEPINYEKEE</sequence>
<dbReference type="PANTHER" id="PTHR13183:SF0">
    <property type="entry name" value="AXONEMAL DYNEIN LIGHT INTERMEDIATE POLYPEPTIDE 1"/>
    <property type="match status" value="1"/>
</dbReference>
<evidence type="ECO:0000256" key="3">
    <source>
        <dbReference type="ARBA" id="ARBA00023175"/>
    </source>
</evidence>
<keyword evidence="2 5" id="KW-0175">Coiled coil</keyword>
<feature type="coiled-coil region" evidence="5">
    <location>
        <begin position="240"/>
        <end position="274"/>
    </location>
</feature>
<dbReference type="GO" id="GO:0030286">
    <property type="term" value="C:dynein complex"/>
    <property type="evidence" value="ECO:0007669"/>
    <property type="project" value="UniProtKB-KW"/>
</dbReference>
<reference evidence="6" key="1">
    <citation type="submission" date="2021-02" db="EMBL/GenBank/DDBJ databases">
        <authorList>
            <person name="Nowell W R."/>
        </authorList>
    </citation>
    <scope>NUCLEOTIDE SEQUENCE</scope>
</reference>
<protein>
    <submittedName>
        <fullName evidence="6">Uncharacterized protein</fullName>
    </submittedName>
</protein>
<evidence type="ECO:0000256" key="5">
    <source>
        <dbReference type="SAM" id="Coils"/>
    </source>
</evidence>
<dbReference type="PANTHER" id="PTHR13183">
    <property type="entry name" value="AXONEMAL INNER ARM DYNEIN LIGHT CHAIN 28"/>
    <property type="match status" value="1"/>
</dbReference>
<gene>
    <name evidence="6" type="ORF">EDS130_LOCUS5473</name>
    <name evidence="7" type="ORF">XAT740_LOCUS41582</name>
</gene>
<dbReference type="Pfam" id="PF10211">
    <property type="entry name" value="Ax_dynein_light"/>
    <property type="match status" value="1"/>
</dbReference>
<comment type="caution">
    <text evidence="6">The sequence shown here is derived from an EMBL/GenBank/DDBJ whole genome shotgun (WGS) entry which is preliminary data.</text>
</comment>
<evidence type="ECO:0000256" key="1">
    <source>
        <dbReference type="ARBA" id="ARBA00023017"/>
    </source>
</evidence>
<evidence type="ECO:0000256" key="4">
    <source>
        <dbReference type="ARBA" id="ARBA00038114"/>
    </source>
</evidence>
<evidence type="ECO:0000313" key="8">
    <source>
        <dbReference type="Proteomes" id="UP000663828"/>
    </source>
</evidence>
<accession>A0A813TMU6</accession>
<dbReference type="OrthoDB" id="9991079at2759"/>
<evidence type="ECO:0000313" key="6">
    <source>
        <dbReference type="EMBL" id="CAF0813462.1"/>
    </source>
</evidence>
<dbReference type="EMBL" id="CAJNOR010004875">
    <property type="protein sequence ID" value="CAF1532565.1"/>
    <property type="molecule type" value="Genomic_DNA"/>
</dbReference>
<organism evidence="6 9">
    <name type="scientific">Adineta ricciae</name>
    <name type="common">Rotifer</name>
    <dbReference type="NCBI Taxonomy" id="249248"/>
    <lineage>
        <taxon>Eukaryota</taxon>
        <taxon>Metazoa</taxon>
        <taxon>Spiralia</taxon>
        <taxon>Gnathifera</taxon>
        <taxon>Rotifera</taxon>
        <taxon>Eurotatoria</taxon>
        <taxon>Bdelloidea</taxon>
        <taxon>Adinetida</taxon>
        <taxon>Adinetidae</taxon>
        <taxon>Adineta</taxon>
    </lineage>
</organism>
<dbReference type="AlphaFoldDB" id="A0A813TMU6"/>
<dbReference type="GO" id="GO:0005930">
    <property type="term" value="C:axoneme"/>
    <property type="evidence" value="ECO:0007669"/>
    <property type="project" value="TreeGrafter"/>
</dbReference>
<evidence type="ECO:0000313" key="7">
    <source>
        <dbReference type="EMBL" id="CAF1532565.1"/>
    </source>
</evidence>
<dbReference type="Proteomes" id="UP000663852">
    <property type="component" value="Unassembled WGS sequence"/>
</dbReference>
<evidence type="ECO:0000313" key="9">
    <source>
        <dbReference type="Proteomes" id="UP000663852"/>
    </source>
</evidence>
<keyword evidence="8" id="KW-1185">Reference proteome</keyword>
<dbReference type="Proteomes" id="UP000663828">
    <property type="component" value="Unassembled WGS sequence"/>
</dbReference>
<keyword evidence="1" id="KW-0243">Dynein</keyword>
<dbReference type="GO" id="GO:0045504">
    <property type="term" value="F:dynein heavy chain binding"/>
    <property type="evidence" value="ECO:0007669"/>
    <property type="project" value="TreeGrafter"/>
</dbReference>
<name>A0A813TMU6_ADIRI</name>
<keyword evidence="3" id="KW-0505">Motor protein</keyword>
<proteinExistence type="inferred from homology"/>
<comment type="similarity">
    <text evidence="4">Belongs to the inner dynein arm light chain family.</text>
</comment>
<evidence type="ECO:0000256" key="2">
    <source>
        <dbReference type="ARBA" id="ARBA00023054"/>
    </source>
</evidence>
<dbReference type="InterPro" id="IPR019347">
    <property type="entry name" value="Axonemal_dynein_light_chain"/>
</dbReference>